<protein>
    <submittedName>
        <fullName evidence="3">Phosphoesterase family-domain-containing protein</fullName>
    </submittedName>
</protein>
<keyword evidence="1" id="KW-0378">Hydrolase</keyword>
<dbReference type="GO" id="GO:0016788">
    <property type="term" value="F:hydrolase activity, acting on ester bonds"/>
    <property type="evidence" value="ECO:0007669"/>
    <property type="project" value="InterPro"/>
</dbReference>
<dbReference type="Proteomes" id="UP001221142">
    <property type="component" value="Unassembled WGS sequence"/>
</dbReference>
<organism evidence="3 4">
    <name type="scientific">Roridomyces roridus</name>
    <dbReference type="NCBI Taxonomy" id="1738132"/>
    <lineage>
        <taxon>Eukaryota</taxon>
        <taxon>Fungi</taxon>
        <taxon>Dikarya</taxon>
        <taxon>Basidiomycota</taxon>
        <taxon>Agaricomycotina</taxon>
        <taxon>Agaricomycetes</taxon>
        <taxon>Agaricomycetidae</taxon>
        <taxon>Agaricales</taxon>
        <taxon>Marasmiineae</taxon>
        <taxon>Mycenaceae</taxon>
        <taxon>Roridomyces</taxon>
    </lineage>
</organism>
<dbReference type="InterPro" id="IPR007312">
    <property type="entry name" value="Phosphoesterase"/>
</dbReference>
<evidence type="ECO:0000313" key="4">
    <source>
        <dbReference type="Proteomes" id="UP001221142"/>
    </source>
</evidence>
<dbReference type="Pfam" id="PF04185">
    <property type="entry name" value="Phosphoesterase"/>
    <property type="match status" value="1"/>
</dbReference>
<dbReference type="EMBL" id="JARKIF010000104">
    <property type="protein sequence ID" value="KAJ7604480.1"/>
    <property type="molecule type" value="Genomic_DNA"/>
</dbReference>
<keyword evidence="4" id="KW-1185">Reference proteome</keyword>
<accession>A0AAD7AYP6</accession>
<feature type="chain" id="PRO_5042084497" evidence="2">
    <location>
        <begin position="18"/>
        <end position="484"/>
    </location>
</feature>
<dbReference type="GO" id="GO:0009395">
    <property type="term" value="P:phospholipid catabolic process"/>
    <property type="evidence" value="ECO:0007669"/>
    <property type="project" value="TreeGrafter"/>
</dbReference>
<reference evidence="3" key="1">
    <citation type="submission" date="2023-03" db="EMBL/GenBank/DDBJ databases">
        <title>Massive genome expansion in bonnet fungi (Mycena s.s.) driven by repeated elements and novel gene families across ecological guilds.</title>
        <authorList>
            <consortium name="Lawrence Berkeley National Laboratory"/>
            <person name="Harder C.B."/>
            <person name="Miyauchi S."/>
            <person name="Viragh M."/>
            <person name="Kuo A."/>
            <person name="Thoen E."/>
            <person name="Andreopoulos B."/>
            <person name="Lu D."/>
            <person name="Skrede I."/>
            <person name="Drula E."/>
            <person name="Henrissat B."/>
            <person name="Morin E."/>
            <person name="Kohler A."/>
            <person name="Barry K."/>
            <person name="LaButti K."/>
            <person name="Morin E."/>
            <person name="Salamov A."/>
            <person name="Lipzen A."/>
            <person name="Mereny Z."/>
            <person name="Hegedus B."/>
            <person name="Baldrian P."/>
            <person name="Stursova M."/>
            <person name="Weitz H."/>
            <person name="Taylor A."/>
            <person name="Grigoriev I.V."/>
            <person name="Nagy L.G."/>
            <person name="Martin F."/>
            <person name="Kauserud H."/>
        </authorList>
    </citation>
    <scope>NUCLEOTIDE SEQUENCE</scope>
    <source>
        <strain evidence="3">9284</strain>
    </source>
</reference>
<feature type="signal peptide" evidence="2">
    <location>
        <begin position="1"/>
        <end position="17"/>
    </location>
</feature>
<dbReference type="FunFam" id="3.40.720.10:FF:000052">
    <property type="entry name" value="Phosphatidylglycerol specific phospholipase, putative"/>
    <property type="match status" value="1"/>
</dbReference>
<gene>
    <name evidence="3" type="ORF">FB45DRAFT_810769</name>
</gene>
<dbReference type="AlphaFoldDB" id="A0AAD7AYP6"/>
<comment type="caution">
    <text evidence="3">The sequence shown here is derived from an EMBL/GenBank/DDBJ whole genome shotgun (WGS) entry which is preliminary data.</text>
</comment>
<proteinExistence type="predicted"/>
<evidence type="ECO:0000313" key="3">
    <source>
        <dbReference type="EMBL" id="KAJ7604480.1"/>
    </source>
</evidence>
<sequence>MVNTTAVLLGLLASTTSVVENVSNSLFGNVTGPSPVAAAAPAVTSTITPPPFGYTAGSPESVANLKDKIKRVVWILLENRSFDNILGGVARPGLDNPTNNGNVCNPVDVTQPNGTTLCTRLKDFDSIANDPDHSVTGNNFEFYGQFAPDNTAIQNGTLVATNQGFVEKQTISYSTITANVAAEEVMGYYSEAEVPTMVEIVDEFLTFNYWFSCIPGPTNPNRACALSGTSGGHGFNDEFFEDAGLNFTSIFQAASEKDVTWLNYDGTNGAFAPDALFYTWTEENAKNNVVPIENFFQDAYLGLLPQLSYLNPSCCGANSNSMHPTGNVSFGQIFVKQVYDALRQGPQWDETLLVLTYDESGGFHDHVASPLAVPTDNLSYTETAHNGQSYTFHFDRLGGRMPTFLISPFVPKAHIENFGTNPATGQAEAYSATSVLKTLGLLWDIEDFTDRVSNSPSFDHLIGPTMRVDPPLVFPVPKPFPNDV</sequence>
<evidence type="ECO:0000256" key="2">
    <source>
        <dbReference type="SAM" id="SignalP"/>
    </source>
</evidence>
<name>A0AAD7AYP6_9AGAR</name>
<evidence type="ECO:0000256" key="1">
    <source>
        <dbReference type="ARBA" id="ARBA00022801"/>
    </source>
</evidence>
<dbReference type="PANTHER" id="PTHR31956:SF25">
    <property type="entry name" value="SPECIFIC PHOSPHOLIPASE C, PUTATIVE-RELATED"/>
    <property type="match status" value="1"/>
</dbReference>
<dbReference type="Gene3D" id="3.40.720.10">
    <property type="entry name" value="Alkaline Phosphatase, subunit A"/>
    <property type="match status" value="1"/>
</dbReference>
<dbReference type="PANTHER" id="PTHR31956">
    <property type="entry name" value="NON-SPECIFIC PHOSPHOLIPASE C4-RELATED"/>
    <property type="match status" value="1"/>
</dbReference>
<dbReference type="InterPro" id="IPR017850">
    <property type="entry name" value="Alkaline_phosphatase_core_sf"/>
</dbReference>
<keyword evidence="2" id="KW-0732">Signal</keyword>